<dbReference type="SUPFAM" id="SSF50993">
    <property type="entry name" value="Peptidase/esterase 'gauge' domain"/>
    <property type="match status" value="1"/>
</dbReference>
<dbReference type="Pfam" id="PF00326">
    <property type="entry name" value="Peptidase_S9"/>
    <property type="match status" value="1"/>
</dbReference>
<feature type="domain" description="Peptidase S9A N-terminal" evidence="7">
    <location>
        <begin position="12"/>
        <end position="412"/>
    </location>
</feature>
<dbReference type="EMBL" id="CP071504">
    <property type="protein sequence ID" value="QSX30221.1"/>
    <property type="molecule type" value="Genomic_DNA"/>
</dbReference>
<dbReference type="SUPFAM" id="SSF53474">
    <property type="entry name" value="alpha/beta-Hydrolases"/>
    <property type="match status" value="1"/>
</dbReference>
<keyword evidence="4" id="KW-0720">Serine protease</keyword>
<evidence type="ECO:0000256" key="4">
    <source>
        <dbReference type="ARBA" id="ARBA00022825"/>
    </source>
</evidence>
<dbReference type="Gene3D" id="3.40.50.1820">
    <property type="entry name" value="alpha/beta hydrolase"/>
    <property type="match status" value="1"/>
</dbReference>
<gene>
    <name evidence="8" type="ORF">JYB88_00640</name>
</gene>
<evidence type="ECO:0000313" key="9">
    <source>
        <dbReference type="Proteomes" id="UP000663281"/>
    </source>
</evidence>
<dbReference type="InterPro" id="IPR051543">
    <property type="entry name" value="Serine_Peptidase_S9A"/>
</dbReference>
<feature type="region of interest" description="Disordered" evidence="5">
    <location>
        <begin position="1"/>
        <end position="21"/>
    </location>
</feature>
<comment type="similarity">
    <text evidence="1">Belongs to the peptidase S9A family.</text>
</comment>
<dbReference type="PANTHER" id="PTHR11757:SF19">
    <property type="entry name" value="PROLYL ENDOPEPTIDASE-LIKE"/>
    <property type="match status" value="1"/>
</dbReference>
<dbReference type="KEGG" id="scyp:JYB88_00640"/>
<reference evidence="8 9" key="1">
    <citation type="submission" date="2021-03" db="EMBL/GenBank/DDBJ databases">
        <title>Novel species identification of genus Shewanella.</title>
        <authorList>
            <person name="Liu G."/>
            <person name="Zhang Q."/>
        </authorList>
    </citation>
    <scope>NUCLEOTIDE SEQUENCE [LARGE SCALE GENOMIC DNA]</scope>
    <source>
        <strain evidence="8 9">FJAT-53726</strain>
    </source>
</reference>
<dbReference type="InterPro" id="IPR001375">
    <property type="entry name" value="Peptidase_S9_cat"/>
</dbReference>
<dbReference type="InterPro" id="IPR002470">
    <property type="entry name" value="Peptidase_S9A"/>
</dbReference>
<organism evidence="8 9">
    <name type="scientific">Shewanella cyperi</name>
    <dbReference type="NCBI Taxonomy" id="2814292"/>
    <lineage>
        <taxon>Bacteria</taxon>
        <taxon>Pseudomonadati</taxon>
        <taxon>Pseudomonadota</taxon>
        <taxon>Gammaproteobacteria</taxon>
        <taxon>Alteromonadales</taxon>
        <taxon>Shewanellaceae</taxon>
        <taxon>Shewanella</taxon>
    </lineage>
</organism>
<dbReference type="RefSeq" id="WP_207325151.1">
    <property type="nucleotide sequence ID" value="NZ_CP071504.1"/>
</dbReference>
<dbReference type="PANTHER" id="PTHR11757">
    <property type="entry name" value="PROTEASE FAMILY S9A OLIGOPEPTIDASE"/>
    <property type="match status" value="1"/>
</dbReference>
<protein>
    <submittedName>
        <fullName evidence="8">S9 family peptidase</fullName>
    </submittedName>
</protein>
<proteinExistence type="inferred from homology"/>
<keyword evidence="9" id="KW-1185">Reference proteome</keyword>
<dbReference type="PRINTS" id="PR00862">
    <property type="entry name" value="PROLIGOPTASE"/>
</dbReference>
<dbReference type="PROSITE" id="PS00708">
    <property type="entry name" value="PRO_ENDOPEP_SER"/>
    <property type="match status" value="1"/>
</dbReference>
<evidence type="ECO:0000256" key="2">
    <source>
        <dbReference type="ARBA" id="ARBA00022670"/>
    </source>
</evidence>
<evidence type="ECO:0000256" key="5">
    <source>
        <dbReference type="SAM" id="MobiDB-lite"/>
    </source>
</evidence>
<dbReference type="InterPro" id="IPR023302">
    <property type="entry name" value="Pept_S9A_N"/>
</dbReference>
<dbReference type="Gene3D" id="2.130.10.120">
    <property type="entry name" value="Prolyl oligopeptidase, N-terminal domain"/>
    <property type="match status" value="1"/>
</dbReference>
<dbReference type="InterPro" id="IPR029058">
    <property type="entry name" value="AB_hydrolase_fold"/>
</dbReference>
<feature type="domain" description="Peptidase S9 prolyl oligopeptidase catalytic" evidence="6">
    <location>
        <begin position="473"/>
        <end position="688"/>
    </location>
</feature>
<evidence type="ECO:0000256" key="1">
    <source>
        <dbReference type="ARBA" id="ARBA00005228"/>
    </source>
</evidence>
<accession>A0A974XNB2</accession>
<keyword evidence="3" id="KW-0378">Hydrolase</keyword>
<evidence type="ECO:0000259" key="7">
    <source>
        <dbReference type="Pfam" id="PF02897"/>
    </source>
</evidence>
<sequence length="690" mass="77568">MSALSPTLPPAPVAERREHQWTEHGVLRPDPYAWLRDDSRTDPAVLAHLEAENSYADAHIARFAPLRDKLLAEMIARLDPDESSVPYRWRSHYYYRRFEAGLEYPLLARKAELEGPEQLLLDVNLRAVGKDYYDLGGSSVSPNERLLAIGEDCLGRRIYRIQVLDLSSGETLADSLENTEGDPVWANDNLHLFYIAKDPVTLLGNKVYRHRLGTPQSEDVLVYEETDDSFFLGLDKTLDDSRILLYQQATLTSEVSLLDADAPLGHFQSFLPRQEGHEYSIAKLGEHYWVLSNHQAPNFRVFKVAATDTSDMDSWQEVWPHASEVRVEDILLLNHALVLQTRERGATHIHILPHDGSAPSQLSFDEAAYVTGLGTNLDPDAGKLRIWYSSLTTPDSVFDYCLQTGARTLLKQLKLPPEFSPAQYHSERLWLKARDGVEIPVSLVYSRGKFRGDGSNPLYLYGYGAYGHVVEPDFSAAALSLLDRGLVYAIVHVRGGEMLGRAWYDAGRLFNKRNSFTDFIDATEGLLALGYGDRSRVVASGASAGGLLMGAVANMAPELYLAMAAHVPFVDIVSSMLDETLPLTTNEYDEWGDPNDRACFDYMLSYSPYDNISRQAYPHLLVTTGLHDSQVQYFEPAKWVARLREMKTDANLLLFKTDMDTGHGGKSGRYRQYEDTALEYAFFLHLLGLD</sequence>
<dbReference type="GO" id="GO:0006508">
    <property type="term" value="P:proteolysis"/>
    <property type="evidence" value="ECO:0007669"/>
    <property type="project" value="UniProtKB-KW"/>
</dbReference>
<keyword evidence="2" id="KW-0645">Protease</keyword>
<evidence type="ECO:0000259" key="6">
    <source>
        <dbReference type="Pfam" id="PF00326"/>
    </source>
</evidence>
<name>A0A974XNB2_9GAMM</name>
<dbReference type="InterPro" id="IPR002471">
    <property type="entry name" value="Pept_S9_AS"/>
</dbReference>
<dbReference type="Proteomes" id="UP000663281">
    <property type="component" value="Chromosome"/>
</dbReference>
<evidence type="ECO:0000313" key="8">
    <source>
        <dbReference type="EMBL" id="QSX30221.1"/>
    </source>
</evidence>
<dbReference type="Pfam" id="PF02897">
    <property type="entry name" value="Peptidase_S9_N"/>
    <property type="match status" value="1"/>
</dbReference>
<evidence type="ECO:0000256" key="3">
    <source>
        <dbReference type="ARBA" id="ARBA00022801"/>
    </source>
</evidence>
<dbReference type="AlphaFoldDB" id="A0A974XNB2"/>
<dbReference type="GO" id="GO:0004252">
    <property type="term" value="F:serine-type endopeptidase activity"/>
    <property type="evidence" value="ECO:0007669"/>
    <property type="project" value="InterPro"/>
</dbReference>